<dbReference type="STRING" id="398673.A0A2P4ZML1"/>
<keyword evidence="4" id="KW-0679">Respiratory chain</keyword>
<gene>
    <name evidence="9" type="ORF">TGAM01_v205415</name>
</gene>
<evidence type="ECO:0000256" key="6">
    <source>
        <dbReference type="ARBA" id="ARBA00022982"/>
    </source>
</evidence>
<name>A0A2P4ZML1_9HYPO</name>
<protein>
    <recommendedName>
        <fullName evidence="11">NADH-ubiquinone oxidoreductase 29.9 kDa subunit</fullName>
    </recommendedName>
</protein>
<keyword evidence="6" id="KW-0249">Electron transport</keyword>
<evidence type="ECO:0000313" key="10">
    <source>
        <dbReference type="Proteomes" id="UP000054821"/>
    </source>
</evidence>
<evidence type="ECO:0000313" key="9">
    <source>
        <dbReference type="EMBL" id="PON25530.1"/>
    </source>
</evidence>
<keyword evidence="3" id="KW-0813">Transport</keyword>
<reference evidence="9 10" key="1">
    <citation type="journal article" date="2016" name="Genome Announc.">
        <title>Draft Whole-Genome Sequence of Trichoderma gamsii T6085, a Promising Biocontrol Agent of Fusarium Head Blight on Wheat.</title>
        <authorList>
            <person name="Baroncelli R."/>
            <person name="Zapparata A."/>
            <person name="Piaggeschi G."/>
            <person name="Sarrocco S."/>
            <person name="Vannacci G."/>
        </authorList>
    </citation>
    <scope>NUCLEOTIDE SEQUENCE [LARGE SCALE GENOMIC DNA]</scope>
    <source>
        <strain evidence="9 10">T6085</strain>
    </source>
</reference>
<dbReference type="PANTHER" id="PTHR12653">
    <property type="entry name" value="NADH-UBIQUINONE OXIDOREDUCTASE 13 KD-B SUBUNIT"/>
    <property type="match status" value="1"/>
</dbReference>
<dbReference type="PANTHER" id="PTHR12653:SF0">
    <property type="entry name" value="NADH DEHYDROGENASE [UBIQUINONE] 1 ALPHA SUBCOMPLEX SUBUNIT 5"/>
    <property type="match status" value="1"/>
</dbReference>
<dbReference type="GO" id="GO:0022904">
    <property type="term" value="P:respiratory electron transport chain"/>
    <property type="evidence" value="ECO:0007669"/>
    <property type="project" value="InterPro"/>
</dbReference>
<keyword evidence="8" id="KW-0472">Membrane</keyword>
<dbReference type="Proteomes" id="UP000054821">
    <property type="component" value="Unassembled WGS sequence"/>
</dbReference>
<dbReference type="Pfam" id="PF04716">
    <property type="entry name" value="ETC_C1_NDUFA5"/>
    <property type="match status" value="1"/>
</dbReference>
<comment type="caution">
    <text evidence="9">The sequence shown here is derived from an EMBL/GenBank/DDBJ whole genome shotgun (WGS) entry which is preliminary data.</text>
</comment>
<keyword evidence="5" id="KW-0999">Mitochondrion inner membrane</keyword>
<evidence type="ECO:0000256" key="5">
    <source>
        <dbReference type="ARBA" id="ARBA00022792"/>
    </source>
</evidence>
<dbReference type="GeneID" id="29990778"/>
<evidence type="ECO:0000256" key="8">
    <source>
        <dbReference type="ARBA" id="ARBA00023136"/>
    </source>
</evidence>
<sequence>MLYRAGVVQQSNIVGTADELLTIHSNFSPRTSGHTEPQLRFAAHRLTIDSRKMRPTLRALANYLEPGTPTGLTGLWTHKTPRSTLLYLYSTTLNRLQSIPETSLYRQSVEATTKHRMSLVEKFTPPGYEQWAVKAKELMRKNPHQFEAASDRVDGSGARTFKFGNRIFVVGREHEAGDIRLEEWNGENELGRNGEVIEPAAEHFNDEKLVWEDEPQLTADQVKELEQQLGAGLIEEVIEVAEGELQLIETMEKAQVWDSLEEQPAQGQWTYFERNSS</sequence>
<dbReference type="RefSeq" id="XP_018656105.2">
    <property type="nucleotide sequence ID" value="XM_018810695.2"/>
</dbReference>
<dbReference type="EMBL" id="JPDN02000017">
    <property type="protein sequence ID" value="PON25530.1"/>
    <property type="molecule type" value="Genomic_DNA"/>
</dbReference>
<evidence type="ECO:0008006" key="11">
    <source>
        <dbReference type="Google" id="ProtNLM"/>
    </source>
</evidence>
<organism evidence="9 10">
    <name type="scientific">Trichoderma gamsii</name>
    <dbReference type="NCBI Taxonomy" id="398673"/>
    <lineage>
        <taxon>Eukaryota</taxon>
        <taxon>Fungi</taxon>
        <taxon>Dikarya</taxon>
        <taxon>Ascomycota</taxon>
        <taxon>Pezizomycotina</taxon>
        <taxon>Sordariomycetes</taxon>
        <taxon>Hypocreomycetidae</taxon>
        <taxon>Hypocreales</taxon>
        <taxon>Hypocreaceae</taxon>
        <taxon>Trichoderma</taxon>
    </lineage>
</organism>
<dbReference type="AlphaFoldDB" id="A0A2P4ZML1"/>
<keyword evidence="10" id="KW-1185">Reference proteome</keyword>
<dbReference type="InterPro" id="IPR006806">
    <property type="entry name" value="NDUFA5"/>
</dbReference>
<evidence type="ECO:0000256" key="3">
    <source>
        <dbReference type="ARBA" id="ARBA00022448"/>
    </source>
</evidence>
<comment type="similarity">
    <text evidence="2">Belongs to the complex I NDUFA5 subunit family.</text>
</comment>
<evidence type="ECO:0000256" key="7">
    <source>
        <dbReference type="ARBA" id="ARBA00023128"/>
    </source>
</evidence>
<comment type="subcellular location">
    <subcellularLocation>
        <location evidence="1">Mitochondrion inner membrane</location>
        <topology evidence="1">Peripheral membrane protein</topology>
        <orientation evidence="1">Matrix side</orientation>
    </subcellularLocation>
</comment>
<evidence type="ECO:0000256" key="1">
    <source>
        <dbReference type="ARBA" id="ARBA00004443"/>
    </source>
</evidence>
<evidence type="ECO:0000256" key="2">
    <source>
        <dbReference type="ARBA" id="ARBA00010261"/>
    </source>
</evidence>
<proteinExistence type="inferred from homology"/>
<dbReference type="GO" id="GO:0005743">
    <property type="term" value="C:mitochondrial inner membrane"/>
    <property type="evidence" value="ECO:0007669"/>
    <property type="project" value="UniProtKB-SubCell"/>
</dbReference>
<accession>A0A2P4ZML1</accession>
<evidence type="ECO:0000256" key="4">
    <source>
        <dbReference type="ARBA" id="ARBA00022660"/>
    </source>
</evidence>
<keyword evidence="7" id="KW-0496">Mitochondrion</keyword>